<feature type="transmembrane region" description="Helical" evidence="1">
    <location>
        <begin position="21"/>
        <end position="44"/>
    </location>
</feature>
<reference evidence="2" key="1">
    <citation type="submission" date="2016-08" db="EMBL/GenBank/DDBJ databases">
        <authorList>
            <person name="Seilhamer J.J."/>
        </authorList>
    </citation>
    <scope>NUCLEOTIDE SEQUENCE</scope>
    <source>
        <strain evidence="2">86</strain>
    </source>
</reference>
<name>A0A212L6W7_9HYPH</name>
<protein>
    <submittedName>
        <fullName evidence="2">Putative transmembrane protein</fullName>
    </submittedName>
</protein>
<organism evidence="2">
    <name type="scientific">uncultured Pleomorphomonas sp</name>
    <dbReference type="NCBI Taxonomy" id="442121"/>
    <lineage>
        <taxon>Bacteria</taxon>
        <taxon>Pseudomonadati</taxon>
        <taxon>Pseudomonadota</taxon>
        <taxon>Alphaproteobacteria</taxon>
        <taxon>Hyphomicrobiales</taxon>
        <taxon>Pleomorphomonadaceae</taxon>
        <taxon>Pleomorphomonas</taxon>
        <taxon>environmental samples</taxon>
    </lineage>
</organism>
<dbReference type="Pfam" id="PF25612">
    <property type="entry name" value="DUF7940"/>
    <property type="match status" value="1"/>
</dbReference>
<sequence length="77" mass="8763">MTIHLVADWRRVLSRAWSMRLVYLAVAVLVLAEIAQWAVEIAYLPPIWSLLLRLAGVALMIAAIPARVLLQKEFHDE</sequence>
<dbReference type="RefSeq" id="WP_288199447.1">
    <property type="nucleotide sequence ID" value="NZ_LT608334.1"/>
</dbReference>
<feature type="transmembrane region" description="Helical" evidence="1">
    <location>
        <begin position="50"/>
        <end position="70"/>
    </location>
</feature>
<evidence type="ECO:0000256" key="1">
    <source>
        <dbReference type="SAM" id="Phobius"/>
    </source>
</evidence>
<dbReference type="AlphaFoldDB" id="A0A212L6W7"/>
<gene>
    <name evidence="2" type="ORF">KL86PLE_110023</name>
</gene>
<accession>A0A212L6W7</accession>
<dbReference type="EMBL" id="FMJD01000003">
    <property type="protein sequence ID" value="SCM73324.1"/>
    <property type="molecule type" value="Genomic_DNA"/>
</dbReference>
<keyword evidence="1 2" id="KW-0812">Transmembrane</keyword>
<evidence type="ECO:0000313" key="2">
    <source>
        <dbReference type="EMBL" id="SCM73324.1"/>
    </source>
</evidence>
<dbReference type="InterPro" id="IPR057700">
    <property type="entry name" value="DUF7940"/>
</dbReference>
<keyword evidence="1" id="KW-1133">Transmembrane helix</keyword>
<proteinExistence type="predicted"/>
<keyword evidence="1" id="KW-0472">Membrane</keyword>